<accession>A0A1G9JQ24</accession>
<sequence length="83" mass="9365">MDLPEGELRLQAPTAGPWDIPLVLPSPGTYRMRWQWVFNPDLSPITSPLKGCDDALYNPRGHEAAMGDRDQYCLVQVWRIAVA</sequence>
<proteinExistence type="predicted"/>
<gene>
    <name evidence="1" type="ORF">SAMN05421806_13331</name>
</gene>
<organism evidence="1 2">
    <name type="scientific">Streptomyces indicus</name>
    <dbReference type="NCBI Taxonomy" id="417292"/>
    <lineage>
        <taxon>Bacteria</taxon>
        <taxon>Bacillati</taxon>
        <taxon>Actinomycetota</taxon>
        <taxon>Actinomycetes</taxon>
        <taxon>Kitasatosporales</taxon>
        <taxon>Streptomycetaceae</taxon>
        <taxon>Streptomyces</taxon>
    </lineage>
</organism>
<dbReference type="AlphaFoldDB" id="A0A1G9JQ24"/>
<keyword evidence="2" id="KW-1185">Reference proteome</keyword>
<evidence type="ECO:0000313" key="1">
    <source>
        <dbReference type="EMBL" id="SDL39234.1"/>
    </source>
</evidence>
<protein>
    <submittedName>
        <fullName evidence="1">Uncharacterized protein</fullName>
    </submittedName>
</protein>
<dbReference type="Proteomes" id="UP000199155">
    <property type="component" value="Unassembled WGS sequence"/>
</dbReference>
<dbReference type="EMBL" id="FNFF01000033">
    <property type="protein sequence ID" value="SDL39234.1"/>
    <property type="molecule type" value="Genomic_DNA"/>
</dbReference>
<evidence type="ECO:0000313" key="2">
    <source>
        <dbReference type="Proteomes" id="UP000199155"/>
    </source>
</evidence>
<reference evidence="1 2" key="1">
    <citation type="submission" date="2016-10" db="EMBL/GenBank/DDBJ databases">
        <authorList>
            <person name="de Groot N.N."/>
        </authorList>
    </citation>
    <scope>NUCLEOTIDE SEQUENCE [LARGE SCALE GENOMIC DNA]</scope>
    <source>
        <strain evidence="1 2">CGMCC 4.5727</strain>
    </source>
</reference>
<name>A0A1G9JQ24_9ACTN</name>